<proteinExistence type="predicted"/>
<feature type="region of interest" description="Disordered" evidence="1">
    <location>
        <begin position="371"/>
        <end position="405"/>
    </location>
</feature>
<sequence>MGSHSKLQDDLQAEFPPLDASLIAALVADHVSDSGRYPSPDVLVQLRSQLALLATQAELDENALSEHLSHLTFDNGQSVTDDSNSNDTSNADGHTIFTSPTSCNGSNSSSGSSTSSQAFDTPLGFLQAAFPDVPKRVLRSALGSMGDIDDIDMEAVVNAVLSKELIRDLEERGYEEPVDEDEDIWRVVEKKKTTPSRSVKKQKKTVMSVTLGDVRQQANIRPSSTPSTPRTNGASTDPWTQVSSMAAHLSSLLPSHPPAFFQSIFHSPKYATPSNALRGALASIATLQVPNSQEAVLYGLYELLFSSDEYMDLPEKDREARLADAELAFRATKFDPEATLSLLEVIQELDADSVSGEWGLFHSPVPSLSVVTNGGGGPKSPTIRQLPSGPPPVPPPPVRRQHTTPPEAKINVWSTVPTRKTASTPGYSHADFIPAYNTGKKAKMRAAGITKPVAGGRKGHSARASELMEERNQALREASRAWQRGNTKSRGGEVAMFYATKARELSQQAHDENLVAAREMIYQKRQVMPNCTVIDLHGVTVAEAVSVVQSILVEECPTEAKPLKVITGRGRHSVNGVGVLAPAVKAALLSDGWNVGTWDAGLIVRGKTGRRP</sequence>
<feature type="compositionally biased region" description="Low complexity" evidence="1">
    <location>
        <begin position="80"/>
        <end position="90"/>
    </location>
</feature>
<evidence type="ECO:0000313" key="3">
    <source>
        <dbReference type="EMBL" id="KAH8104052.1"/>
    </source>
</evidence>
<dbReference type="InterPro" id="IPR013899">
    <property type="entry name" value="DUF1771"/>
</dbReference>
<dbReference type="SMART" id="SM01162">
    <property type="entry name" value="DUF1771"/>
    <property type="match status" value="1"/>
</dbReference>
<dbReference type="InterPro" id="IPR036063">
    <property type="entry name" value="Smr_dom_sf"/>
</dbReference>
<dbReference type="InterPro" id="IPR052772">
    <property type="entry name" value="Endo/PolyKinase_Domain-Protein"/>
</dbReference>
<comment type="caution">
    <text evidence="3">The sequence shown here is derived from an EMBL/GenBank/DDBJ whole genome shotgun (WGS) entry which is preliminary data.</text>
</comment>
<dbReference type="PROSITE" id="PS50828">
    <property type="entry name" value="SMR"/>
    <property type="match status" value="1"/>
</dbReference>
<dbReference type="AlphaFoldDB" id="A0A8K0UW67"/>
<organism evidence="3 4">
    <name type="scientific">Cristinia sonorae</name>
    <dbReference type="NCBI Taxonomy" id="1940300"/>
    <lineage>
        <taxon>Eukaryota</taxon>
        <taxon>Fungi</taxon>
        <taxon>Dikarya</taxon>
        <taxon>Basidiomycota</taxon>
        <taxon>Agaricomycotina</taxon>
        <taxon>Agaricomycetes</taxon>
        <taxon>Agaricomycetidae</taxon>
        <taxon>Agaricales</taxon>
        <taxon>Pleurotineae</taxon>
        <taxon>Stephanosporaceae</taxon>
        <taxon>Cristinia</taxon>
    </lineage>
</organism>
<protein>
    <recommendedName>
        <fullName evidence="2">Smr domain-containing protein</fullName>
    </recommendedName>
</protein>
<feature type="compositionally biased region" description="Pro residues" evidence="1">
    <location>
        <begin position="388"/>
        <end position="398"/>
    </location>
</feature>
<dbReference type="SUPFAM" id="SSF160443">
    <property type="entry name" value="SMR domain-like"/>
    <property type="match status" value="1"/>
</dbReference>
<reference evidence="3" key="1">
    <citation type="journal article" date="2021" name="New Phytol.">
        <title>Evolutionary innovations through gain and loss of genes in the ectomycorrhizal Boletales.</title>
        <authorList>
            <person name="Wu G."/>
            <person name="Miyauchi S."/>
            <person name="Morin E."/>
            <person name="Kuo A."/>
            <person name="Drula E."/>
            <person name="Varga T."/>
            <person name="Kohler A."/>
            <person name="Feng B."/>
            <person name="Cao Y."/>
            <person name="Lipzen A."/>
            <person name="Daum C."/>
            <person name="Hundley H."/>
            <person name="Pangilinan J."/>
            <person name="Johnson J."/>
            <person name="Barry K."/>
            <person name="LaButti K."/>
            <person name="Ng V."/>
            <person name="Ahrendt S."/>
            <person name="Min B."/>
            <person name="Choi I.G."/>
            <person name="Park H."/>
            <person name="Plett J.M."/>
            <person name="Magnuson J."/>
            <person name="Spatafora J.W."/>
            <person name="Nagy L.G."/>
            <person name="Henrissat B."/>
            <person name="Grigoriev I.V."/>
            <person name="Yang Z.L."/>
            <person name="Xu J."/>
            <person name="Martin F.M."/>
        </authorList>
    </citation>
    <scope>NUCLEOTIDE SEQUENCE</scope>
    <source>
        <strain evidence="3">KKN 215</strain>
    </source>
</reference>
<dbReference type="OrthoDB" id="4080456at2759"/>
<dbReference type="InterPro" id="IPR002625">
    <property type="entry name" value="Smr_dom"/>
</dbReference>
<feature type="compositionally biased region" description="Low complexity" evidence="1">
    <location>
        <begin position="98"/>
        <end position="116"/>
    </location>
</feature>
<dbReference type="Proteomes" id="UP000813824">
    <property type="component" value="Unassembled WGS sequence"/>
</dbReference>
<evidence type="ECO:0000256" key="1">
    <source>
        <dbReference type="SAM" id="MobiDB-lite"/>
    </source>
</evidence>
<dbReference type="EMBL" id="JAEVFJ010000006">
    <property type="protein sequence ID" value="KAH8104052.1"/>
    <property type="molecule type" value="Genomic_DNA"/>
</dbReference>
<evidence type="ECO:0000313" key="4">
    <source>
        <dbReference type="Proteomes" id="UP000813824"/>
    </source>
</evidence>
<dbReference type="Pfam" id="PF01713">
    <property type="entry name" value="Smr"/>
    <property type="match status" value="1"/>
</dbReference>
<feature type="domain" description="Smr" evidence="2">
    <location>
        <begin position="534"/>
        <end position="607"/>
    </location>
</feature>
<dbReference type="GO" id="GO:0004519">
    <property type="term" value="F:endonuclease activity"/>
    <property type="evidence" value="ECO:0007669"/>
    <property type="project" value="TreeGrafter"/>
</dbReference>
<dbReference type="Pfam" id="PF08590">
    <property type="entry name" value="DUF1771"/>
    <property type="match status" value="1"/>
</dbReference>
<feature type="region of interest" description="Disordered" evidence="1">
    <location>
        <begin position="75"/>
        <end position="117"/>
    </location>
</feature>
<dbReference type="GO" id="GO:0005634">
    <property type="term" value="C:nucleus"/>
    <property type="evidence" value="ECO:0007669"/>
    <property type="project" value="TreeGrafter"/>
</dbReference>
<accession>A0A8K0UW67</accession>
<name>A0A8K0UW67_9AGAR</name>
<keyword evidence="4" id="KW-1185">Reference proteome</keyword>
<gene>
    <name evidence="3" type="ORF">BXZ70DRAFT_680630</name>
</gene>
<dbReference type="SMART" id="SM00463">
    <property type="entry name" value="SMR"/>
    <property type="match status" value="1"/>
</dbReference>
<feature type="compositionally biased region" description="Polar residues" evidence="1">
    <location>
        <begin position="216"/>
        <end position="238"/>
    </location>
</feature>
<feature type="region of interest" description="Disordered" evidence="1">
    <location>
        <begin position="214"/>
        <end position="238"/>
    </location>
</feature>
<evidence type="ECO:0000259" key="2">
    <source>
        <dbReference type="PROSITE" id="PS50828"/>
    </source>
</evidence>
<dbReference type="PANTHER" id="PTHR46535">
    <property type="entry name" value="NEDD4-BINDING PROTEIN 2"/>
    <property type="match status" value="1"/>
</dbReference>
<dbReference type="PANTHER" id="PTHR46535:SF1">
    <property type="entry name" value="NEDD4-BINDING PROTEIN 2"/>
    <property type="match status" value="1"/>
</dbReference>
<dbReference type="Gene3D" id="3.30.1370.110">
    <property type="match status" value="1"/>
</dbReference>